<protein>
    <submittedName>
        <fullName evidence="3">Uncharacterized protein</fullName>
    </submittedName>
</protein>
<name>A0AAD8KPC7_TARER</name>
<gene>
    <name evidence="3" type="ORF">QVD17_15525</name>
</gene>
<feature type="domain" description="ATPase AAA-type core" evidence="1">
    <location>
        <begin position="231"/>
        <end position="363"/>
    </location>
</feature>
<dbReference type="InterPro" id="IPR058954">
    <property type="entry name" value="AAA_lid_SMAX1"/>
</dbReference>
<evidence type="ECO:0000259" key="1">
    <source>
        <dbReference type="Pfam" id="PF07724"/>
    </source>
</evidence>
<sequence length="581" mass="64553">MTCCDVCNEKCEQDVSVVLNGGKTVSVADQQATGLASWLQIPESDSSKGSNAIEATDHGSVLNSRVISLRRKWSDICHRLHHTPPPQQRTSQAQVPFQHHFLPDPKMAEISGKDSNQEIRCRNISPPVDYFASTSSSSTTSITTGFGLGTIYVSPDPEPRPPAHETRLQTFHGSGTGELGGTSKHVSDGKDFKQLYRALADKLGYQNDSIRAISQTITRVRTGNQRRHVWLTFSGPDPVGKRKICTTLAEVVFGSSESLISVDLNFENQIYHPGSVFNHKNVNISDPAFRGKTITEFIAEELIKKSRSVVLLEHIDKADSLTKDYLSRAIKTGKFTDTRGRETRITDAIFVLTTSSSEQENGKDLVTYSEERILNAKALQMRISVEKTGPESSSILILPKASTFSNSETSRKRKIIETGDFEIMVPKVKKQMSCFDLNLPLDETEESDNESVSETKESWLEQFSDQVDENVIFEPFDFESRAEIVLKEIQKCFEKSFGSRVGLEIEDAVMVQMLASCWLSGGNGGVDKWIETILCKGFMEVEKKQGVDSESMVKLVAVEGVKIEEEDDALCICLPSRIMVN</sequence>
<dbReference type="Gene3D" id="3.40.50.300">
    <property type="entry name" value="P-loop containing nucleotide triphosphate hydrolases"/>
    <property type="match status" value="1"/>
</dbReference>
<evidence type="ECO:0000313" key="4">
    <source>
        <dbReference type="Proteomes" id="UP001229421"/>
    </source>
</evidence>
<evidence type="ECO:0000313" key="3">
    <source>
        <dbReference type="EMBL" id="KAK1426845.1"/>
    </source>
</evidence>
<reference evidence="3" key="1">
    <citation type="journal article" date="2023" name="bioRxiv">
        <title>Improved chromosome-level genome assembly for marigold (Tagetes erecta).</title>
        <authorList>
            <person name="Jiang F."/>
            <person name="Yuan L."/>
            <person name="Wang S."/>
            <person name="Wang H."/>
            <person name="Xu D."/>
            <person name="Wang A."/>
            <person name="Fan W."/>
        </authorList>
    </citation>
    <scope>NUCLEOTIDE SEQUENCE</scope>
    <source>
        <strain evidence="3">WSJ</strain>
        <tissue evidence="3">Leaf</tissue>
    </source>
</reference>
<dbReference type="PANTHER" id="PTHR43572">
    <property type="entry name" value="CHAPERONE PROTEIN CLPD, CHLOROPLASTIC"/>
    <property type="match status" value="1"/>
</dbReference>
<comment type="caution">
    <text evidence="3">The sequence shown here is derived from an EMBL/GenBank/DDBJ whole genome shotgun (WGS) entry which is preliminary data.</text>
</comment>
<keyword evidence="4" id="KW-1185">Reference proteome</keyword>
<dbReference type="Pfam" id="PF07724">
    <property type="entry name" value="AAA_2"/>
    <property type="match status" value="1"/>
</dbReference>
<dbReference type="InterPro" id="IPR051650">
    <property type="entry name" value="SL_signaling_regulator"/>
</dbReference>
<dbReference type="InterPro" id="IPR027417">
    <property type="entry name" value="P-loop_NTPase"/>
</dbReference>
<dbReference type="PANTHER" id="PTHR43572:SF38">
    <property type="entry name" value="PROTEIN SMAX1-LIKE 6"/>
    <property type="match status" value="1"/>
</dbReference>
<proteinExistence type="predicted"/>
<dbReference type="AlphaFoldDB" id="A0AAD8KPC7"/>
<organism evidence="3 4">
    <name type="scientific">Tagetes erecta</name>
    <name type="common">African marigold</name>
    <dbReference type="NCBI Taxonomy" id="13708"/>
    <lineage>
        <taxon>Eukaryota</taxon>
        <taxon>Viridiplantae</taxon>
        <taxon>Streptophyta</taxon>
        <taxon>Embryophyta</taxon>
        <taxon>Tracheophyta</taxon>
        <taxon>Spermatophyta</taxon>
        <taxon>Magnoliopsida</taxon>
        <taxon>eudicotyledons</taxon>
        <taxon>Gunneridae</taxon>
        <taxon>Pentapetalae</taxon>
        <taxon>asterids</taxon>
        <taxon>campanulids</taxon>
        <taxon>Asterales</taxon>
        <taxon>Asteraceae</taxon>
        <taxon>Asteroideae</taxon>
        <taxon>Heliantheae alliance</taxon>
        <taxon>Tageteae</taxon>
        <taxon>Tagetes</taxon>
    </lineage>
</organism>
<accession>A0AAD8KPC7</accession>
<dbReference type="Proteomes" id="UP001229421">
    <property type="component" value="Unassembled WGS sequence"/>
</dbReference>
<dbReference type="GO" id="GO:0005524">
    <property type="term" value="F:ATP binding"/>
    <property type="evidence" value="ECO:0007669"/>
    <property type="project" value="InterPro"/>
</dbReference>
<evidence type="ECO:0000259" key="2">
    <source>
        <dbReference type="Pfam" id="PF26587"/>
    </source>
</evidence>
<dbReference type="InterPro" id="IPR003959">
    <property type="entry name" value="ATPase_AAA_core"/>
</dbReference>
<dbReference type="GO" id="GO:0016887">
    <property type="term" value="F:ATP hydrolysis activity"/>
    <property type="evidence" value="ECO:0007669"/>
    <property type="project" value="InterPro"/>
</dbReference>
<dbReference type="Pfam" id="PF26587">
    <property type="entry name" value="AAA_lid_SMAX1"/>
    <property type="match status" value="1"/>
</dbReference>
<dbReference type="SUPFAM" id="SSF52540">
    <property type="entry name" value="P-loop containing nucleoside triphosphate hydrolases"/>
    <property type="match status" value="1"/>
</dbReference>
<dbReference type="EMBL" id="JAUHHV010000004">
    <property type="protein sequence ID" value="KAK1426845.1"/>
    <property type="molecule type" value="Genomic_DNA"/>
</dbReference>
<feature type="domain" description="SMAX1-like AAA+ ATPase lid" evidence="2">
    <location>
        <begin position="477"/>
        <end position="560"/>
    </location>
</feature>